<dbReference type="InterPro" id="IPR008266">
    <property type="entry name" value="Tyr_kinase_AS"/>
</dbReference>
<dbReference type="InterPro" id="IPR036179">
    <property type="entry name" value="Ig-like_dom_sf"/>
</dbReference>
<keyword evidence="16" id="KW-1185">Reference proteome</keyword>
<proteinExistence type="predicted"/>
<dbReference type="OrthoDB" id="10003272at2759"/>
<dbReference type="GO" id="GO:0007169">
    <property type="term" value="P:cell surface receptor protein tyrosine kinase signaling pathway"/>
    <property type="evidence" value="ECO:0000318"/>
    <property type="project" value="GO_Central"/>
</dbReference>
<evidence type="ECO:0000256" key="12">
    <source>
        <dbReference type="PROSITE-ProRule" id="PRU10141"/>
    </source>
</evidence>
<dbReference type="PANTHER" id="PTHR24416">
    <property type="entry name" value="TYROSINE-PROTEIN KINASE RECEPTOR"/>
    <property type="match status" value="1"/>
</dbReference>
<evidence type="ECO:0000259" key="14">
    <source>
        <dbReference type="PROSITE" id="PS50011"/>
    </source>
</evidence>
<dbReference type="AlphaFoldDB" id="A0A9J7HM90"/>
<organism evidence="16 17">
    <name type="scientific">Branchiostoma floridae</name>
    <name type="common">Florida lancelet</name>
    <name type="synonym">Amphioxus</name>
    <dbReference type="NCBI Taxonomy" id="7739"/>
    <lineage>
        <taxon>Eukaryota</taxon>
        <taxon>Metazoa</taxon>
        <taxon>Chordata</taxon>
        <taxon>Cephalochordata</taxon>
        <taxon>Leptocardii</taxon>
        <taxon>Amphioxiformes</taxon>
        <taxon>Branchiostomatidae</taxon>
        <taxon>Branchiostoma</taxon>
    </lineage>
</organism>
<dbReference type="GO" id="GO:0005509">
    <property type="term" value="F:calcium ion binding"/>
    <property type="evidence" value="ECO:0007669"/>
    <property type="project" value="InterPro"/>
</dbReference>
<dbReference type="GO" id="GO:0043235">
    <property type="term" value="C:receptor complex"/>
    <property type="evidence" value="ECO:0000318"/>
    <property type="project" value="GO_Central"/>
</dbReference>
<dbReference type="FunFam" id="2.170.300.10:FF:000028">
    <property type="entry name" value="Uncharacterized protein"/>
    <property type="match status" value="1"/>
</dbReference>
<dbReference type="PROSITE" id="PS00109">
    <property type="entry name" value="PROTEIN_KINASE_TYR"/>
    <property type="match status" value="1"/>
</dbReference>
<name>A0A9J7HM90_BRAFL</name>
<feature type="disulfide bond" evidence="11">
    <location>
        <begin position="557"/>
        <end position="566"/>
    </location>
</feature>
<sequence length="946" mass="104962">MTSNYQTFLLLGLCCLICQADEGINLTVSVSENAKIGTGVVNLPTLLGEEKAELPCVMLEGDRYGRFSVSTNCTVVVARPLDWSVQSEYLLKVRVGGLQDPGHHVVSIKLNVRNVLGYPPVYNETCETPVDLTRNRSNEFLFSVSLNIEAETSAGDVVSYETTISKPLERWSMDNNKFVITADNNCQARMAIAVGSLKDLAIASELYQRAWNLNISCSAESDDMQPELLIELFYKREWHKIRYFEQKFPQVIDKLQNPMFIWLFSFAFTTKSKTHVCDFPSYLSSFRIPQYSVQHVQTLTFDLTSIGCGPSKYGILCDQICICKNGARCHGFNGACKCTAGWQGVACDIPKPGVTATTTPSDNSDIYISANVTVHCQVHHVSATMLALRLPDGSEIARSNATRLEQTLFNIQLKDKGPYKCQASGEYGNAFNATIVLDIAKCPPHRKGELCDKACDCLQGATCDWRDGCLCPPGWTGTRCQATCPNGTFGERCLKTCRCFNDASCSPSDGKCTCTAGWYGLQCDVPCPRYRHGLGCQSTCTCKNNATCDNVDGSCTCVAPWTGKNCDEKQAEPLLESLVPIGSMIVLAGCVATIIMLYKRKQVCGREPDRDGETEALLQLEQVESDLAQAVRPGWLRRWGTTSRHLTLGQLIGMGRFGHVIRARLKTSAGDVTVAAKEVRTRDGPCYRSFFREAAILVAVHEDRHHDNLRSNIIQLLALVNESTKKYIIMQYASKGCLLRLLQQTRRQNGPQPLPYTSNLRYAVHIARALQELQRLALTHGDVAARNVLITADDMAKLADFGQAGDVYTTVQHVPNEKRGTEPADRDTNNGIEVLPLNWMSVESLETGEYTCQSDVWSFGVLLWEIATLGREPRYDGNSQPTCHQLARTLRRGVRLRRPPDCSGEMYGVMMSCWRESAPARPGPDILETKLMQMCHTMIIEKESTV</sequence>
<dbReference type="PRINTS" id="PR00011">
    <property type="entry name" value="EGFLAMININ"/>
</dbReference>
<dbReference type="CDD" id="cd00054">
    <property type="entry name" value="EGF_CA"/>
    <property type="match status" value="2"/>
</dbReference>
<dbReference type="GeneID" id="118405474"/>
<comment type="subcellular location">
    <subcellularLocation>
        <location evidence="1">Membrane</location>
        <topology evidence="1">Single-pass type I membrane protein</topology>
    </subcellularLocation>
</comment>
<reference evidence="17" key="2">
    <citation type="submission" date="2025-08" db="UniProtKB">
        <authorList>
            <consortium name="RefSeq"/>
        </authorList>
    </citation>
    <scope>IDENTIFICATION</scope>
    <source>
        <strain evidence="17">S238N-H82</strain>
        <tissue evidence="17">Testes</tissue>
    </source>
</reference>
<evidence type="ECO:0000256" key="11">
    <source>
        <dbReference type="PROSITE-ProRule" id="PRU00076"/>
    </source>
</evidence>
<dbReference type="InterPro" id="IPR011009">
    <property type="entry name" value="Kinase-like_dom_sf"/>
</dbReference>
<keyword evidence="11" id="KW-0245">EGF-like domain</keyword>
<feature type="binding site" evidence="12">
    <location>
        <position position="677"/>
    </location>
    <ligand>
        <name>ATP</name>
        <dbReference type="ChEBI" id="CHEBI:30616"/>
    </ligand>
</feature>
<dbReference type="Gene3D" id="2.170.300.10">
    <property type="entry name" value="Tie2 ligand-binding domain superfamily"/>
    <property type="match status" value="2"/>
</dbReference>
<keyword evidence="7 11" id="KW-1015">Disulfide bond</keyword>
<dbReference type="PROSITE" id="PS50026">
    <property type="entry name" value="EGF_3"/>
    <property type="match status" value="3"/>
</dbReference>
<feature type="domain" description="EGF-like" evidence="15">
    <location>
        <begin position="532"/>
        <end position="567"/>
    </location>
</feature>
<dbReference type="PANTHER" id="PTHR24416:SF617">
    <property type="entry name" value="RET ONCOGENE, ISOFORM A"/>
    <property type="match status" value="1"/>
</dbReference>
<dbReference type="InterPro" id="IPR000719">
    <property type="entry name" value="Prot_kinase_dom"/>
</dbReference>
<dbReference type="SUPFAM" id="SSF56112">
    <property type="entry name" value="Protein kinase-like (PK-like)"/>
    <property type="match status" value="1"/>
</dbReference>
<evidence type="ECO:0000256" key="9">
    <source>
        <dbReference type="ARBA" id="ARBA00023180"/>
    </source>
</evidence>
<dbReference type="InterPro" id="IPR017441">
    <property type="entry name" value="Protein_kinase_ATP_BS"/>
</dbReference>
<dbReference type="Pfam" id="PF07714">
    <property type="entry name" value="PK_Tyr_Ser-Thr"/>
    <property type="match status" value="1"/>
</dbReference>
<feature type="chain" id="PRO_5039901588" evidence="13">
    <location>
        <begin position="21"/>
        <end position="946"/>
    </location>
</feature>
<dbReference type="PRINTS" id="PR00109">
    <property type="entry name" value="TYRKINASE"/>
</dbReference>
<dbReference type="InterPro" id="IPR050122">
    <property type="entry name" value="RTK"/>
</dbReference>
<comment type="catalytic activity">
    <reaction evidence="10">
        <text>L-tyrosyl-[protein] + ATP = O-phospho-L-tyrosyl-[protein] + ADP + H(+)</text>
        <dbReference type="Rhea" id="RHEA:10596"/>
        <dbReference type="Rhea" id="RHEA-COMP:10136"/>
        <dbReference type="Rhea" id="RHEA-COMP:20101"/>
        <dbReference type="ChEBI" id="CHEBI:15378"/>
        <dbReference type="ChEBI" id="CHEBI:30616"/>
        <dbReference type="ChEBI" id="CHEBI:46858"/>
        <dbReference type="ChEBI" id="CHEBI:61978"/>
        <dbReference type="ChEBI" id="CHEBI:456216"/>
        <dbReference type="EC" id="2.7.10.1"/>
    </reaction>
</comment>
<evidence type="ECO:0000256" key="5">
    <source>
        <dbReference type="ARBA" id="ARBA00022989"/>
    </source>
</evidence>
<evidence type="ECO:0000256" key="4">
    <source>
        <dbReference type="ARBA" id="ARBA00022840"/>
    </source>
</evidence>
<evidence type="ECO:0000256" key="7">
    <source>
        <dbReference type="ARBA" id="ARBA00023157"/>
    </source>
</evidence>
<dbReference type="Gene3D" id="1.10.510.10">
    <property type="entry name" value="Transferase(Phosphotransferase) domain 1"/>
    <property type="match status" value="1"/>
</dbReference>
<keyword evidence="8" id="KW-0675">Receptor</keyword>
<keyword evidence="3" id="KW-0812">Transmembrane</keyword>
<gene>
    <name evidence="17" type="primary">LOC118405474</name>
</gene>
<dbReference type="SMART" id="SM00181">
    <property type="entry name" value="EGF"/>
    <property type="match status" value="4"/>
</dbReference>
<keyword evidence="9" id="KW-0325">Glycoprotein</keyword>
<accession>A0A9J7HM90</accession>
<evidence type="ECO:0000256" key="13">
    <source>
        <dbReference type="SAM" id="SignalP"/>
    </source>
</evidence>
<feature type="domain" description="Protein kinase" evidence="14">
    <location>
        <begin position="646"/>
        <end position="939"/>
    </location>
</feature>
<dbReference type="GO" id="GO:0004714">
    <property type="term" value="F:transmembrane receptor protein tyrosine kinase activity"/>
    <property type="evidence" value="ECO:0000318"/>
    <property type="project" value="GO_Central"/>
</dbReference>
<dbReference type="InterPro" id="IPR015919">
    <property type="entry name" value="Cadherin-like_sf"/>
</dbReference>
<dbReference type="InterPro" id="IPR001245">
    <property type="entry name" value="Ser-Thr/Tyr_kinase_cat_dom"/>
</dbReference>
<evidence type="ECO:0000256" key="6">
    <source>
        <dbReference type="ARBA" id="ARBA00023136"/>
    </source>
</evidence>
<dbReference type="InterPro" id="IPR013783">
    <property type="entry name" value="Ig-like_fold"/>
</dbReference>
<feature type="signal peptide" evidence="13">
    <location>
        <begin position="1"/>
        <end position="20"/>
    </location>
</feature>
<dbReference type="CDD" id="cd11304">
    <property type="entry name" value="Cadherin_repeat"/>
    <property type="match status" value="1"/>
</dbReference>
<keyword evidence="4 12" id="KW-0067">ATP-binding</keyword>
<dbReference type="InterPro" id="IPR000742">
    <property type="entry name" value="EGF"/>
</dbReference>
<evidence type="ECO:0000256" key="1">
    <source>
        <dbReference type="ARBA" id="ARBA00004479"/>
    </source>
</evidence>
<dbReference type="GO" id="GO:0005886">
    <property type="term" value="C:plasma membrane"/>
    <property type="evidence" value="ECO:0000318"/>
    <property type="project" value="GO_Central"/>
</dbReference>
<dbReference type="PROSITE" id="PS01186">
    <property type="entry name" value="EGF_2"/>
    <property type="match status" value="2"/>
</dbReference>
<keyword evidence="5" id="KW-1133">Transmembrane helix</keyword>
<keyword evidence="6" id="KW-0472">Membrane</keyword>
<dbReference type="PROSITE" id="PS00107">
    <property type="entry name" value="PROTEIN_KINASE_ATP"/>
    <property type="match status" value="1"/>
</dbReference>
<dbReference type="SUPFAM" id="SSF49313">
    <property type="entry name" value="Cadherin-like"/>
    <property type="match status" value="1"/>
</dbReference>
<feature type="domain" description="EGF-like" evidence="15">
    <location>
        <begin position="489"/>
        <end position="524"/>
    </location>
</feature>
<dbReference type="PROSITE" id="PS00022">
    <property type="entry name" value="EGF_1"/>
    <property type="match status" value="4"/>
</dbReference>
<evidence type="ECO:0000256" key="10">
    <source>
        <dbReference type="ARBA" id="ARBA00051243"/>
    </source>
</evidence>
<keyword evidence="12" id="KW-0547">Nucleotide-binding</keyword>
<evidence type="ECO:0000256" key="8">
    <source>
        <dbReference type="ARBA" id="ARBA00023170"/>
    </source>
</evidence>
<reference evidence="16" key="1">
    <citation type="journal article" date="2020" name="Nat. Ecol. Evol.">
        <title>Deeply conserved synteny resolves early events in vertebrate evolution.</title>
        <authorList>
            <person name="Simakov O."/>
            <person name="Marletaz F."/>
            <person name="Yue J.X."/>
            <person name="O'Connell B."/>
            <person name="Jenkins J."/>
            <person name="Brandt A."/>
            <person name="Calef R."/>
            <person name="Tung C.H."/>
            <person name="Huang T.K."/>
            <person name="Schmutz J."/>
            <person name="Satoh N."/>
            <person name="Yu J.K."/>
            <person name="Putnam N.H."/>
            <person name="Green R.E."/>
            <person name="Rokhsar D.S."/>
        </authorList>
    </citation>
    <scope>NUCLEOTIDE SEQUENCE [LARGE SCALE GENOMIC DNA]</scope>
    <source>
        <strain evidence="16">S238N-H82</strain>
    </source>
</reference>
<comment type="caution">
    <text evidence="11">Lacks conserved residue(s) required for the propagation of feature annotation.</text>
</comment>
<dbReference type="KEGG" id="bfo:118405474"/>
<keyword evidence="2" id="KW-0597">Phosphoprotein</keyword>
<dbReference type="SUPFAM" id="SSF48726">
    <property type="entry name" value="Immunoglobulin"/>
    <property type="match status" value="1"/>
</dbReference>
<feature type="domain" description="EGF-like" evidence="15">
    <location>
        <begin position="447"/>
        <end position="481"/>
    </location>
</feature>
<dbReference type="RefSeq" id="XP_035660870.1">
    <property type="nucleotide sequence ID" value="XM_035804977.1"/>
</dbReference>
<feature type="disulfide bond" evidence="11">
    <location>
        <begin position="514"/>
        <end position="523"/>
    </location>
</feature>
<dbReference type="FunFam" id="1.10.510.10:FF:000593">
    <property type="entry name" value="Uncharacterized protein"/>
    <property type="match status" value="1"/>
</dbReference>
<evidence type="ECO:0000313" key="17">
    <source>
        <dbReference type="RefSeq" id="XP_035660870.1"/>
    </source>
</evidence>
<evidence type="ECO:0000256" key="3">
    <source>
        <dbReference type="ARBA" id="ARBA00022692"/>
    </source>
</evidence>
<dbReference type="Gene3D" id="2.60.40.10">
    <property type="entry name" value="Immunoglobulins"/>
    <property type="match status" value="1"/>
</dbReference>
<feature type="disulfide bond" evidence="11">
    <location>
        <begin position="471"/>
        <end position="480"/>
    </location>
</feature>
<evidence type="ECO:0000259" key="15">
    <source>
        <dbReference type="PROSITE" id="PS50026"/>
    </source>
</evidence>
<dbReference type="PROSITE" id="PS50011">
    <property type="entry name" value="PROTEIN_KINASE_DOM"/>
    <property type="match status" value="1"/>
</dbReference>
<evidence type="ECO:0000313" key="16">
    <source>
        <dbReference type="Proteomes" id="UP000001554"/>
    </source>
</evidence>
<dbReference type="Proteomes" id="UP000001554">
    <property type="component" value="Chromosome 18"/>
</dbReference>
<evidence type="ECO:0000256" key="2">
    <source>
        <dbReference type="ARBA" id="ARBA00022553"/>
    </source>
</evidence>
<dbReference type="GO" id="GO:0005524">
    <property type="term" value="F:ATP binding"/>
    <property type="evidence" value="ECO:0007669"/>
    <property type="project" value="UniProtKB-UniRule"/>
</dbReference>
<protein>
    <submittedName>
        <fullName evidence="17">Uncharacterized protein LOC118405474</fullName>
    </submittedName>
</protein>
<keyword evidence="13" id="KW-0732">Signal</keyword>
<dbReference type="FunFam" id="2.60.40.60:FF:000273">
    <property type="entry name" value="Uncharacterized protein"/>
    <property type="match status" value="1"/>
</dbReference>